<evidence type="ECO:0000313" key="3">
    <source>
        <dbReference type="Proteomes" id="UP000751190"/>
    </source>
</evidence>
<name>A0A7R9UHR9_DIALT</name>
<dbReference type="EMBL" id="JAGTXO010000005">
    <property type="protein sequence ID" value="KAG8468010.1"/>
    <property type="molecule type" value="Genomic_DNA"/>
</dbReference>
<dbReference type="AlphaFoldDB" id="A0A7R9UHR9"/>
<evidence type="ECO:0000313" key="2">
    <source>
        <dbReference type="EMBL" id="KAG8468010.1"/>
    </source>
</evidence>
<dbReference type="OrthoDB" id="10428252at2759"/>
<organism evidence="1">
    <name type="scientific">Diacronema lutheri</name>
    <name type="common">Unicellular marine alga</name>
    <name type="synonym">Monochrysis lutheri</name>
    <dbReference type="NCBI Taxonomy" id="2081491"/>
    <lineage>
        <taxon>Eukaryota</taxon>
        <taxon>Haptista</taxon>
        <taxon>Haptophyta</taxon>
        <taxon>Pavlovophyceae</taxon>
        <taxon>Pavlovales</taxon>
        <taxon>Pavlovaceae</taxon>
        <taxon>Diacronema</taxon>
    </lineage>
</organism>
<dbReference type="EMBL" id="HBEB01001526">
    <property type="protein sequence ID" value="CAD8266709.1"/>
    <property type="molecule type" value="Transcribed_RNA"/>
</dbReference>
<dbReference type="SUPFAM" id="SSF50249">
    <property type="entry name" value="Nucleic acid-binding proteins"/>
    <property type="match status" value="1"/>
</dbReference>
<keyword evidence="3" id="KW-1185">Reference proteome</keyword>
<proteinExistence type="predicted"/>
<dbReference type="Proteomes" id="UP000751190">
    <property type="component" value="Unassembled WGS sequence"/>
</dbReference>
<accession>A0A7R9UHR9</accession>
<dbReference type="InterPro" id="IPR012340">
    <property type="entry name" value="NA-bd_OB-fold"/>
</dbReference>
<evidence type="ECO:0000313" key="1">
    <source>
        <dbReference type="EMBL" id="CAD8266709.1"/>
    </source>
</evidence>
<reference evidence="2" key="2">
    <citation type="submission" date="2021-05" db="EMBL/GenBank/DDBJ databases">
        <title>The genome of the haptophyte Pavlova lutheri (Diacronema luteri, Pavlovales) - a model for lipid biosynthesis in eukaryotic algae.</title>
        <authorList>
            <person name="Hulatt C.J."/>
            <person name="Posewitz M.C."/>
        </authorList>
    </citation>
    <scope>NUCLEOTIDE SEQUENCE</scope>
    <source>
        <strain evidence="2">NIVA-4/92</strain>
    </source>
</reference>
<gene>
    <name evidence="2" type="ORF">KFE25_007062</name>
    <name evidence="1" type="ORF">PLUT1463_LOCUS1008</name>
</gene>
<sequence length="124" mass="13513">MQRSVALLRDAASRRVRQQLSPSIGATRSYRKASKLAEDDEGVVIGKIRHRSAGKFIVTLDSGHEVTATRAGRMRSEGRKLLPGQRVQVLFDLEAEFDEQTPKIVGLVGAEGRAEPDAAEGKDS</sequence>
<dbReference type="Gene3D" id="2.40.50.140">
    <property type="entry name" value="Nucleic acid-binding proteins"/>
    <property type="match status" value="1"/>
</dbReference>
<reference evidence="1" key="1">
    <citation type="submission" date="2021-01" db="EMBL/GenBank/DDBJ databases">
        <authorList>
            <person name="Corre E."/>
            <person name="Pelletier E."/>
            <person name="Niang G."/>
            <person name="Scheremetjew M."/>
            <person name="Finn R."/>
            <person name="Kale V."/>
            <person name="Holt S."/>
            <person name="Cochrane G."/>
            <person name="Meng A."/>
            <person name="Brown T."/>
            <person name="Cohen L."/>
        </authorList>
    </citation>
    <scope>NUCLEOTIDE SEQUENCE</scope>
    <source>
        <strain evidence="1">RCC1537</strain>
    </source>
</reference>
<protein>
    <submittedName>
        <fullName evidence="1">Uncharacterized protein</fullName>
    </submittedName>
</protein>